<accession>A0A843UMM9</accession>
<gene>
    <name evidence="1" type="ORF">Taro_015991</name>
</gene>
<dbReference type="EMBL" id="NMUH01000698">
    <property type="protein sequence ID" value="MQL83496.1"/>
    <property type="molecule type" value="Genomic_DNA"/>
</dbReference>
<protein>
    <submittedName>
        <fullName evidence="1">Uncharacterized protein</fullName>
    </submittedName>
</protein>
<dbReference type="Proteomes" id="UP000652761">
    <property type="component" value="Unassembled WGS sequence"/>
</dbReference>
<dbReference type="AlphaFoldDB" id="A0A843UMM9"/>
<name>A0A843UMM9_COLES</name>
<evidence type="ECO:0000313" key="1">
    <source>
        <dbReference type="EMBL" id="MQL83496.1"/>
    </source>
</evidence>
<reference evidence="1" key="1">
    <citation type="submission" date="2017-07" db="EMBL/GenBank/DDBJ databases">
        <title>Taro Niue Genome Assembly and Annotation.</title>
        <authorList>
            <person name="Atibalentja N."/>
            <person name="Keating K."/>
            <person name="Fields C.J."/>
        </authorList>
    </citation>
    <scope>NUCLEOTIDE SEQUENCE</scope>
    <source>
        <strain evidence="1">Niue_2</strain>
        <tissue evidence="1">Leaf</tissue>
    </source>
</reference>
<sequence length="97" mass="11719">MNKLDRVIMIKQDLERYNEQEFPIECHDSHITQASKHEYDHVTLIKHEDTNVHQGKIHLEMHTRTRVCGYCIYHSTRKYSQCRCNASNHYTPWLTVY</sequence>
<comment type="caution">
    <text evidence="1">The sequence shown here is derived from an EMBL/GenBank/DDBJ whole genome shotgun (WGS) entry which is preliminary data.</text>
</comment>
<evidence type="ECO:0000313" key="2">
    <source>
        <dbReference type="Proteomes" id="UP000652761"/>
    </source>
</evidence>
<proteinExistence type="predicted"/>
<organism evidence="1 2">
    <name type="scientific">Colocasia esculenta</name>
    <name type="common">Wild taro</name>
    <name type="synonym">Arum esculentum</name>
    <dbReference type="NCBI Taxonomy" id="4460"/>
    <lineage>
        <taxon>Eukaryota</taxon>
        <taxon>Viridiplantae</taxon>
        <taxon>Streptophyta</taxon>
        <taxon>Embryophyta</taxon>
        <taxon>Tracheophyta</taxon>
        <taxon>Spermatophyta</taxon>
        <taxon>Magnoliopsida</taxon>
        <taxon>Liliopsida</taxon>
        <taxon>Araceae</taxon>
        <taxon>Aroideae</taxon>
        <taxon>Colocasieae</taxon>
        <taxon>Colocasia</taxon>
    </lineage>
</organism>
<keyword evidence="2" id="KW-1185">Reference proteome</keyword>